<feature type="compositionally biased region" description="Low complexity" evidence="2">
    <location>
        <begin position="713"/>
        <end position="722"/>
    </location>
</feature>
<reference evidence="4" key="1">
    <citation type="submission" date="2022-09" db="EMBL/GenBank/DDBJ databases">
        <title>Fusarium specimens isolated from Avocado Roots.</title>
        <authorList>
            <person name="Stajich J."/>
            <person name="Roper C."/>
            <person name="Heimlech-Rivalta G."/>
        </authorList>
    </citation>
    <scope>NUCLEOTIDE SEQUENCE</scope>
    <source>
        <strain evidence="4">A02</strain>
    </source>
</reference>
<dbReference type="InterPro" id="IPR050863">
    <property type="entry name" value="CenT-Element_Derived"/>
</dbReference>
<accession>A0A9W8QRX2</accession>
<keyword evidence="1" id="KW-0238">DNA-binding</keyword>
<dbReference type="Proteomes" id="UP001152087">
    <property type="component" value="Unassembled WGS sequence"/>
</dbReference>
<dbReference type="GO" id="GO:0005634">
    <property type="term" value="C:nucleus"/>
    <property type="evidence" value="ECO:0007669"/>
    <property type="project" value="TreeGrafter"/>
</dbReference>
<feature type="compositionally biased region" description="Pro residues" evidence="2">
    <location>
        <begin position="723"/>
        <end position="736"/>
    </location>
</feature>
<dbReference type="PROSITE" id="PS51253">
    <property type="entry name" value="HTH_CENPB"/>
    <property type="match status" value="1"/>
</dbReference>
<feature type="region of interest" description="Disordered" evidence="2">
    <location>
        <begin position="710"/>
        <end position="745"/>
    </location>
</feature>
<evidence type="ECO:0000313" key="4">
    <source>
        <dbReference type="EMBL" id="KAJ4175516.1"/>
    </source>
</evidence>
<dbReference type="Pfam" id="PF03184">
    <property type="entry name" value="DDE_1"/>
    <property type="match status" value="1"/>
</dbReference>
<organism evidence="4 5">
    <name type="scientific">Fusarium falciforme</name>
    <dbReference type="NCBI Taxonomy" id="195108"/>
    <lineage>
        <taxon>Eukaryota</taxon>
        <taxon>Fungi</taxon>
        <taxon>Dikarya</taxon>
        <taxon>Ascomycota</taxon>
        <taxon>Pezizomycotina</taxon>
        <taxon>Sordariomycetes</taxon>
        <taxon>Hypocreomycetidae</taxon>
        <taxon>Hypocreales</taxon>
        <taxon>Nectriaceae</taxon>
        <taxon>Fusarium</taxon>
        <taxon>Fusarium solani species complex</taxon>
    </lineage>
</organism>
<dbReference type="PANTHER" id="PTHR19303">
    <property type="entry name" value="TRANSPOSON"/>
    <property type="match status" value="1"/>
</dbReference>
<feature type="domain" description="HTH CENPB-type" evidence="3">
    <location>
        <begin position="65"/>
        <end position="136"/>
    </location>
</feature>
<evidence type="ECO:0000256" key="2">
    <source>
        <dbReference type="SAM" id="MobiDB-lite"/>
    </source>
</evidence>
<comment type="caution">
    <text evidence="4">The sequence shown here is derived from an EMBL/GenBank/DDBJ whole genome shotgun (WGS) entry which is preliminary data.</text>
</comment>
<dbReference type="InterPro" id="IPR006600">
    <property type="entry name" value="HTH_CenpB_DNA-bd_dom"/>
</dbReference>
<dbReference type="PANTHER" id="PTHR19303:SF74">
    <property type="entry name" value="POGO TRANSPOSABLE ELEMENT WITH KRAB DOMAIN"/>
    <property type="match status" value="1"/>
</dbReference>
<evidence type="ECO:0000259" key="3">
    <source>
        <dbReference type="PROSITE" id="PS51253"/>
    </source>
</evidence>
<evidence type="ECO:0000256" key="1">
    <source>
        <dbReference type="ARBA" id="ARBA00023125"/>
    </source>
</evidence>
<dbReference type="GO" id="GO:0003677">
    <property type="term" value="F:DNA binding"/>
    <property type="evidence" value="ECO:0007669"/>
    <property type="project" value="UniProtKB-KW"/>
</dbReference>
<dbReference type="EMBL" id="JAOQAV010000500">
    <property type="protein sequence ID" value="KAJ4175516.1"/>
    <property type="molecule type" value="Genomic_DNA"/>
</dbReference>
<evidence type="ECO:0000313" key="5">
    <source>
        <dbReference type="Proteomes" id="UP001152087"/>
    </source>
</evidence>
<proteinExistence type="predicted"/>
<gene>
    <name evidence="4" type="ORF">NW755_14974</name>
</gene>
<dbReference type="AlphaFoldDB" id="A0A9W8QRX2"/>
<sequence>MSAQLNLRAAAEVLRSRAGASRARNAASNAKKPLSVRNATKIYKGSSSSSVQRRITQLRDGDVARQPGRPRALTDEEDESLIAFVILTQKTGFPATRGEVEDAANSLRRKRDPKAADLSRMWYPRWRQDHPELEKATLMTIDSSRESWAVGGVDDVNLFFDRLEHAIRNFRIDSSTFWNTDEAGIRIGCLRNRIQCLIVRTAKRQRVQTVDPANRESCTLVGTGNAAGDTIPPWLIFKTFPTLDFSDVEADPNLRFARSDTAFNNSEIFLEWIRHFNSHSWSACTKAKQLGVTLEEWFGCNEHLRDPLHEHIQYEEPPTRRAEEDRIYRLLLLDGFTGHGSSELRLYGVKFDIIIVPLPAHSTHKLQPMDVGVFQPMKEAHQKKLRHAMRKGSISYSRLEFTKSFQDIFDTGFSRHNIMSGFEKSGMWPVDRKPILAFLEQKALQAQKSINPALPSLLPDEARFHRASVITKHISEKYHDVMSSPSRAGLRTVRKVVTEASLLNDTVNAYVDDRRARLEKAYHQKKRGKQAKPQGDFSLSVSIDDIKRQQEEAISESREKEIRAQLRAQRTFVIQEMKKIKDEWRQDPWAFINGTRMKLQWDQWLRHHGRDVEYYSMDEGRADITRILSRKPDSFYFDTGLPPEVRESIRRANFGPKPLNAVDWSALARSDDDLEITVQRPAAAEIDGDDEEEEEEQLRLIEMPAFDDNGVIPRWARSSPPRESSPPPSTPCPAPRHPQHHVPIHKIITRMIQEDRAASAASLRSSRDEEIR</sequence>
<keyword evidence="5" id="KW-1185">Reference proteome</keyword>
<protein>
    <recommendedName>
        <fullName evidence="3">HTH CENPB-type domain-containing protein</fullName>
    </recommendedName>
</protein>
<dbReference type="InterPro" id="IPR004875">
    <property type="entry name" value="DDE_SF_endonuclease_dom"/>
</dbReference>
<name>A0A9W8QRX2_9HYPO</name>